<gene>
    <name evidence="3" type="ORF">KO353_03825</name>
</gene>
<sequence>MVGGCHRAFGRAPLLIARRGLIAAGLALAYAPARSQGTWPNGPIRFVVPFAPGGTTDIMARLVGERLQARLGVPVVIENRPGAGATIGSLAVAQSPPDGQTLLMSNIASHAISPALYRNVRYDPVKDFAHIAMVTVNPSVMVANPRFEAQSLEAFIALAKARPGQVHYATSGAGSSNHMIGVRLALAAGLELVHIPYRGAGPAMTDVIAGVVGVMFDSLPSASAHIRAGSVRALAVSGAERSPAFPDVPTFREQGIDIVSYSWFGVSAPAGTPSAIVERLNAEIRASIAEPAVARRLDELGGSPRDWSPAEFTAFVEREVATWAPVVRASGATAD</sequence>
<evidence type="ECO:0000256" key="1">
    <source>
        <dbReference type="ARBA" id="ARBA00006987"/>
    </source>
</evidence>
<reference evidence="3" key="1">
    <citation type="submission" date="2021-06" db="EMBL/GenBank/DDBJ databases">
        <title>Elioraea tepida, sp. nov., a moderately thermophilic aerobic anoxygenic phototrophic bacterium isolated from an alkaline siliceous hot spring mat community in Yellowstone National Park, WY, USA.</title>
        <authorList>
            <person name="Saini M.K."/>
            <person name="Yoshida S."/>
            <person name="Sebastian A."/>
            <person name="Hirose S."/>
            <person name="Hara E."/>
            <person name="Tamaki H."/>
            <person name="Soulier N.T."/>
            <person name="Albert I."/>
            <person name="Hanada S."/>
            <person name="Bryant D.A."/>
            <person name="Tank M."/>
        </authorList>
    </citation>
    <scope>NUCLEOTIDE SEQUENCE</scope>
    <source>
        <strain evidence="3">MS-P2</strain>
    </source>
</reference>
<organism evidence="3 4">
    <name type="scientific">Elioraea tepida</name>
    <dbReference type="NCBI Taxonomy" id="2843330"/>
    <lineage>
        <taxon>Bacteria</taxon>
        <taxon>Pseudomonadati</taxon>
        <taxon>Pseudomonadota</taxon>
        <taxon>Alphaproteobacteria</taxon>
        <taxon>Acetobacterales</taxon>
        <taxon>Elioraeaceae</taxon>
        <taxon>Elioraea</taxon>
    </lineage>
</organism>
<dbReference type="KEGG" id="elio:KO353_03825"/>
<dbReference type="AlphaFoldDB" id="A0A975YKB8"/>
<dbReference type="InterPro" id="IPR005064">
    <property type="entry name" value="BUG"/>
</dbReference>
<dbReference type="PANTHER" id="PTHR42928">
    <property type="entry name" value="TRICARBOXYLATE-BINDING PROTEIN"/>
    <property type="match status" value="1"/>
</dbReference>
<dbReference type="CDD" id="cd13578">
    <property type="entry name" value="PBP2_Bug27"/>
    <property type="match status" value="1"/>
</dbReference>
<evidence type="ECO:0000313" key="3">
    <source>
        <dbReference type="EMBL" id="QXM25373.1"/>
    </source>
</evidence>
<evidence type="ECO:0000256" key="2">
    <source>
        <dbReference type="SAM" id="SignalP"/>
    </source>
</evidence>
<dbReference type="PIRSF" id="PIRSF017082">
    <property type="entry name" value="YflP"/>
    <property type="match status" value="1"/>
</dbReference>
<keyword evidence="2" id="KW-0732">Signal</keyword>
<evidence type="ECO:0000313" key="4">
    <source>
        <dbReference type="Proteomes" id="UP000694001"/>
    </source>
</evidence>
<feature type="signal peptide" evidence="2">
    <location>
        <begin position="1"/>
        <end position="29"/>
    </location>
</feature>
<keyword evidence="4" id="KW-1185">Reference proteome</keyword>
<accession>A0A975YKB8</accession>
<dbReference type="EMBL" id="CP076448">
    <property type="protein sequence ID" value="QXM25373.1"/>
    <property type="molecule type" value="Genomic_DNA"/>
</dbReference>
<feature type="chain" id="PRO_5036972196" evidence="2">
    <location>
        <begin position="30"/>
        <end position="335"/>
    </location>
</feature>
<name>A0A975YKB8_9PROT</name>
<comment type="similarity">
    <text evidence="1">Belongs to the UPF0065 (bug) family.</text>
</comment>
<dbReference type="Pfam" id="PF03401">
    <property type="entry name" value="TctC"/>
    <property type="match status" value="1"/>
</dbReference>
<proteinExistence type="inferred from homology"/>
<dbReference type="RefSeq" id="WP_218286429.1">
    <property type="nucleotide sequence ID" value="NZ_CP076448.1"/>
</dbReference>
<dbReference type="Proteomes" id="UP000694001">
    <property type="component" value="Chromosome"/>
</dbReference>
<dbReference type="PANTHER" id="PTHR42928:SF5">
    <property type="entry name" value="BLR1237 PROTEIN"/>
    <property type="match status" value="1"/>
</dbReference>
<protein>
    <submittedName>
        <fullName evidence="3">Tripartite tricarboxylate transporter substrate binding protein</fullName>
    </submittedName>
</protein>